<evidence type="ECO:0000256" key="4">
    <source>
        <dbReference type="ARBA" id="ARBA00022989"/>
    </source>
</evidence>
<keyword evidence="3" id="KW-0812">Transmembrane</keyword>
<keyword evidence="4" id="KW-1133">Transmembrane helix</keyword>
<dbReference type="GO" id="GO:0016020">
    <property type="term" value="C:membrane"/>
    <property type="evidence" value="ECO:0007669"/>
    <property type="project" value="UniProtKB-SubCell"/>
</dbReference>
<proteinExistence type="predicted"/>
<dbReference type="EMBL" id="MRCY01000165">
    <property type="protein sequence ID" value="RKK93440.1"/>
    <property type="molecule type" value="Genomic_DNA"/>
</dbReference>
<dbReference type="InterPro" id="IPR002293">
    <property type="entry name" value="AA/rel_permease1"/>
</dbReference>
<comment type="subcellular location">
    <subcellularLocation>
        <location evidence="1">Membrane</location>
        <topology evidence="1">Multi-pass membrane protein</topology>
    </subcellularLocation>
</comment>
<reference evidence="6 7" key="1">
    <citation type="journal article" date="2018" name="Sci. Rep.">
        <title>Characterisation of pathogen-specific regions and novel effector candidates in Fusarium oxysporum f. sp. cepae.</title>
        <authorList>
            <person name="Armitage A.D."/>
            <person name="Taylor A."/>
            <person name="Sobczyk M.K."/>
            <person name="Baxter L."/>
            <person name="Greenfield B.P."/>
            <person name="Bates H.J."/>
            <person name="Wilson F."/>
            <person name="Jackson A.C."/>
            <person name="Ott S."/>
            <person name="Harrison R.J."/>
            <person name="Clarkson J.P."/>
        </authorList>
    </citation>
    <scope>NUCLEOTIDE SEQUENCE [LARGE SCALE GENOMIC DNA]</scope>
    <source>
        <strain evidence="6 7">Fo_A28</strain>
    </source>
</reference>
<organism evidence="6 7">
    <name type="scientific">Fusarium oxysporum</name>
    <name type="common">Fusarium vascular wilt</name>
    <dbReference type="NCBI Taxonomy" id="5507"/>
    <lineage>
        <taxon>Eukaryota</taxon>
        <taxon>Fungi</taxon>
        <taxon>Dikarya</taxon>
        <taxon>Ascomycota</taxon>
        <taxon>Pezizomycotina</taxon>
        <taxon>Sordariomycetes</taxon>
        <taxon>Hypocreomycetidae</taxon>
        <taxon>Hypocreales</taxon>
        <taxon>Nectriaceae</taxon>
        <taxon>Fusarium</taxon>
        <taxon>Fusarium oxysporum species complex</taxon>
    </lineage>
</organism>
<protein>
    <submittedName>
        <fullName evidence="6">Uncharacterized protein</fullName>
    </submittedName>
</protein>
<sequence length="511" mass="56212">MDMTKHQNEKPAIGEGSDDSASVTGAQPLFDQVLRKRYNFTTLITMFLCVSAGWECIVSNLFQSLVTGGPTALVWGFFISATASQAMAFSLAELARQVVFPSMMPTVAGQYHWAMGWYSAWILVFMTAVASVTATLIVGMQIQSMAVIAYPNTYDPERWHVFAILALTQFIALTINVFRPRMLHYLSIMATVLHFLGFFLITVILLVMTKEKNSAKMVFATPLNNSGWKSDGLTFLIGILPTTAAFMSIDNPARFTEETEFPLMDVPRAMVWGVAGGSFLTFPFILVIAFCMGEPQDLLKSPIVHLNPLAQIIINSTGSEAAAMGLCSIIVVIAFVVAVDQTAAISRLIMAQARDGGIPFNEIFSRVSPRWNVPIPALIFSAIIQLVFGSIYTANQVAYFGISSGTITLQALSYCIPVALHIWARNKHGMSYGPWNMGRWSRVVNMYAVGSYAFLFIIMCFPQQFPVNTMNMNYAIVITGGVLILSMILYYAWGRKNFSGHIIGVLDASLA</sequence>
<dbReference type="VEuPathDB" id="FungiDB:FOIG_11656"/>
<dbReference type="GO" id="GO:0022857">
    <property type="term" value="F:transmembrane transporter activity"/>
    <property type="evidence" value="ECO:0007669"/>
    <property type="project" value="InterPro"/>
</dbReference>
<dbReference type="PANTHER" id="PTHR45649:SF14">
    <property type="entry name" value="GABA PERMEASE"/>
    <property type="match status" value="1"/>
</dbReference>
<dbReference type="VEuPathDB" id="FungiDB:FOC1_g10000441"/>
<keyword evidence="2" id="KW-0813">Transport</keyword>
<dbReference type="VEuPathDB" id="FungiDB:FOC4_g10005387"/>
<gene>
    <name evidence="6" type="ORF">BFJ68_g15554</name>
</gene>
<keyword evidence="5" id="KW-0472">Membrane</keyword>
<accession>A0A420SL91</accession>
<dbReference type="OrthoDB" id="3257095at2759"/>
<evidence type="ECO:0000313" key="7">
    <source>
        <dbReference type="Proteomes" id="UP000285860"/>
    </source>
</evidence>
<dbReference type="Pfam" id="PF13520">
    <property type="entry name" value="AA_permease_2"/>
    <property type="match status" value="1"/>
</dbReference>
<comment type="caution">
    <text evidence="6">The sequence shown here is derived from an EMBL/GenBank/DDBJ whole genome shotgun (WGS) entry which is preliminary data.</text>
</comment>
<dbReference type="AlphaFoldDB" id="A0A420SL91"/>
<dbReference type="Proteomes" id="UP000285860">
    <property type="component" value="Unassembled WGS sequence"/>
</dbReference>
<evidence type="ECO:0000256" key="5">
    <source>
        <dbReference type="ARBA" id="ARBA00023136"/>
    </source>
</evidence>
<dbReference type="Gene3D" id="1.20.1740.10">
    <property type="entry name" value="Amino acid/polyamine transporter I"/>
    <property type="match status" value="1"/>
</dbReference>
<evidence type="ECO:0000256" key="2">
    <source>
        <dbReference type="ARBA" id="ARBA00022448"/>
    </source>
</evidence>
<dbReference type="VEuPathDB" id="FungiDB:FOZG_15214"/>
<dbReference type="PIRSF" id="PIRSF006060">
    <property type="entry name" value="AA_transporter"/>
    <property type="match status" value="1"/>
</dbReference>
<name>A0A420SL91_FUSOX</name>
<dbReference type="VEuPathDB" id="FungiDB:HZS61_016247"/>
<evidence type="ECO:0000256" key="3">
    <source>
        <dbReference type="ARBA" id="ARBA00022692"/>
    </source>
</evidence>
<evidence type="ECO:0000256" key="1">
    <source>
        <dbReference type="ARBA" id="ARBA00004141"/>
    </source>
</evidence>
<dbReference type="PANTHER" id="PTHR45649">
    <property type="entry name" value="AMINO-ACID PERMEASE BAT1"/>
    <property type="match status" value="1"/>
</dbReference>
<evidence type="ECO:0000313" key="6">
    <source>
        <dbReference type="EMBL" id="RKK93440.1"/>
    </source>
</evidence>